<dbReference type="Proteomes" id="UP001519293">
    <property type="component" value="Unassembled WGS sequence"/>
</dbReference>
<protein>
    <submittedName>
        <fullName evidence="1">Uncharacterized protein</fullName>
    </submittedName>
</protein>
<evidence type="ECO:0000313" key="2">
    <source>
        <dbReference type="Proteomes" id="UP001519293"/>
    </source>
</evidence>
<accession>A0ABS4RBG1</accession>
<comment type="caution">
    <text evidence="1">The sequence shown here is derived from an EMBL/GenBank/DDBJ whole genome shotgun (WGS) entry which is preliminary data.</text>
</comment>
<evidence type="ECO:0000313" key="1">
    <source>
        <dbReference type="EMBL" id="MBP2239726.1"/>
    </source>
</evidence>
<sequence>MQKNMDIDKLLDATKEIADDDFHYMIRHIEIDVLLEKTENW</sequence>
<gene>
    <name evidence="1" type="ORF">J2Z40_000279</name>
</gene>
<organism evidence="1 2">
    <name type="scientific">Cytobacillus eiseniae</name>
    <dbReference type="NCBI Taxonomy" id="762947"/>
    <lineage>
        <taxon>Bacteria</taxon>
        <taxon>Bacillati</taxon>
        <taxon>Bacillota</taxon>
        <taxon>Bacilli</taxon>
        <taxon>Bacillales</taxon>
        <taxon>Bacillaceae</taxon>
        <taxon>Cytobacillus</taxon>
    </lineage>
</organism>
<reference evidence="1 2" key="1">
    <citation type="submission" date="2021-03" db="EMBL/GenBank/DDBJ databases">
        <title>Genomic Encyclopedia of Type Strains, Phase IV (KMG-IV): sequencing the most valuable type-strain genomes for metagenomic binning, comparative biology and taxonomic classification.</title>
        <authorList>
            <person name="Goeker M."/>
        </authorList>
    </citation>
    <scope>NUCLEOTIDE SEQUENCE [LARGE SCALE GENOMIC DNA]</scope>
    <source>
        <strain evidence="1 2">DSM 26675</strain>
    </source>
</reference>
<name>A0ABS4RBG1_9BACI</name>
<proteinExistence type="predicted"/>
<dbReference type="EMBL" id="JAGIKZ010000001">
    <property type="protein sequence ID" value="MBP2239726.1"/>
    <property type="molecule type" value="Genomic_DNA"/>
</dbReference>
<dbReference type="RefSeq" id="WP_281064423.1">
    <property type="nucleotide sequence ID" value="NZ_JAGIKZ010000001.1"/>
</dbReference>
<keyword evidence="2" id="KW-1185">Reference proteome</keyword>